<accession>A0ABW2Y7B8</accession>
<dbReference type="Proteomes" id="UP001597110">
    <property type="component" value="Unassembled WGS sequence"/>
</dbReference>
<dbReference type="EMBL" id="JBHTIF010000001">
    <property type="protein sequence ID" value="MFD0723980.1"/>
    <property type="molecule type" value="Genomic_DNA"/>
</dbReference>
<comment type="caution">
    <text evidence="1">The sequence shown here is derived from an EMBL/GenBank/DDBJ whole genome shotgun (WGS) entry which is preliminary data.</text>
</comment>
<reference evidence="2" key="1">
    <citation type="journal article" date="2019" name="Int. J. Syst. Evol. Microbiol.">
        <title>The Global Catalogue of Microorganisms (GCM) 10K type strain sequencing project: providing services to taxonomists for standard genome sequencing and annotation.</title>
        <authorList>
            <consortium name="The Broad Institute Genomics Platform"/>
            <consortium name="The Broad Institute Genome Sequencing Center for Infectious Disease"/>
            <person name="Wu L."/>
            <person name="Ma J."/>
        </authorList>
    </citation>
    <scope>NUCLEOTIDE SEQUENCE [LARGE SCALE GENOMIC DNA]</scope>
    <source>
        <strain evidence="2">CCUG 55585</strain>
    </source>
</reference>
<protein>
    <recommendedName>
        <fullName evidence="3">ATP-grasp domain-containing protein</fullName>
    </recommendedName>
</protein>
<dbReference type="RefSeq" id="WP_386821634.1">
    <property type="nucleotide sequence ID" value="NZ_JBHTIF010000001.1"/>
</dbReference>
<proteinExistence type="predicted"/>
<dbReference type="SUPFAM" id="SSF56059">
    <property type="entry name" value="Glutathione synthetase ATP-binding domain-like"/>
    <property type="match status" value="1"/>
</dbReference>
<gene>
    <name evidence="1" type="ORF">ACFQ0E_00045</name>
</gene>
<sequence length="270" mass="30161">MRVLFHPEFPTMEGYTLVALLHELDWQGVLSADEGFDIAVHWADRTWMDADPLLDALAARMPVWNIDCTDISKRHVDAVQRAIFGHGAEVDPRTWHGRCAVKADENARGRGGVVDCPIDDPDPRMVYQRLIPCTEQGRTVNYRVPVIAGTLPLCYVLDRAPIVEHLKTEATACRLVETADLFSEDEQHAILAFCDALGLDFGELDVLRDDADGRLYIIDANKTPAGMGIAYRHRWTPAQRREALRRLAEAFARAVAEGRPVRRRQPGGGG</sequence>
<keyword evidence="2" id="KW-1185">Reference proteome</keyword>
<organism evidence="1 2">
    <name type="scientific">Lysobacter brunescens</name>
    <dbReference type="NCBI Taxonomy" id="262323"/>
    <lineage>
        <taxon>Bacteria</taxon>
        <taxon>Pseudomonadati</taxon>
        <taxon>Pseudomonadota</taxon>
        <taxon>Gammaproteobacteria</taxon>
        <taxon>Lysobacterales</taxon>
        <taxon>Lysobacteraceae</taxon>
        <taxon>Lysobacter</taxon>
    </lineage>
</organism>
<name>A0ABW2Y7B8_9GAMM</name>
<evidence type="ECO:0008006" key="3">
    <source>
        <dbReference type="Google" id="ProtNLM"/>
    </source>
</evidence>
<evidence type="ECO:0000313" key="2">
    <source>
        <dbReference type="Proteomes" id="UP001597110"/>
    </source>
</evidence>
<dbReference type="Gene3D" id="3.30.470.20">
    <property type="entry name" value="ATP-grasp fold, B domain"/>
    <property type="match status" value="1"/>
</dbReference>
<evidence type="ECO:0000313" key="1">
    <source>
        <dbReference type="EMBL" id="MFD0723980.1"/>
    </source>
</evidence>